<dbReference type="PROSITE" id="PS00107">
    <property type="entry name" value="PROTEIN_KINASE_ATP"/>
    <property type="match status" value="1"/>
</dbReference>
<dbReference type="InterPro" id="IPR008271">
    <property type="entry name" value="Ser/Thr_kinase_AS"/>
</dbReference>
<feature type="compositionally biased region" description="Low complexity" evidence="7">
    <location>
        <begin position="600"/>
        <end position="612"/>
    </location>
</feature>
<evidence type="ECO:0000256" key="7">
    <source>
        <dbReference type="SAM" id="MobiDB-lite"/>
    </source>
</evidence>
<dbReference type="EMBL" id="MU155322">
    <property type="protein sequence ID" value="KAF9475709.1"/>
    <property type="molecule type" value="Genomic_DNA"/>
</dbReference>
<dbReference type="GO" id="GO:0005829">
    <property type="term" value="C:cytosol"/>
    <property type="evidence" value="ECO:0007669"/>
    <property type="project" value="TreeGrafter"/>
</dbReference>
<evidence type="ECO:0000313" key="9">
    <source>
        <dbReference type="EMBL" id="KAF9475709.1"/>
    </source>
</evidence>
<dbReference type="OrthoDB" id="541276at2759"/>
<keyword evidence="5 6" id="KW-0067">ATP-binding</keyword>
<dbReference type="InterPro" id="IPR045269">
    <property type="entry name" value="Atg1-like"/>
</dbReference>
<feature type="region of interest" description="Disordered" evidence="7">
    <location>
        <begin position="514"/>
        <end position="570"/>
    </location>
</feature>
<evidence type="ECO:0000313" key="10">
    <source>
        <dbReference type="Proteomes" id="UP000807469"/>
    </source>
</evidence>
<keyword evidence="3 6" id="KW-0547">Nucleotide-binding</keyword>
<dbReference type="GO" id="GO:0005776">
    <property type="term" value="C:autophagosome"/>
    <property type="evidence" value="ECO:0007669"/>
    <property type="project" value="TreeGrafter"/>
</dbReference>
<dbReference type="EC" id="2.7.11.1" evidence="1"/>
<keyword evidence="4 9" id="KW-0418">Kinase</keyword>
<reference evidence="9" key="1">
    <citation type="submission" date="2020-11" db="EMBL/GenBank/DDBJ databases">
        <authorList>
            <consortium name="DOE Joint Genome Institute"/>
            <person name="Ahrendt S."/>
            <person name="Riley R."/>
            <person name="Andreopoulos W."/>
            <person name="Labutti K."/>
            <person name="Pangilinan J."/>
            <person name="Ruiz-Duenas F.J."/>
            <person name="Barrasa J.M."/>
            <person name="Sanchez-Garcia M."/>
            <person name="Camarero S."/>
            <person name="Miyauchi S."/>
            <person name="Serrano A."/>
            <person name="Linde D."/>
            <person name="Babiker R."/>
            <person name="Drula E."/>
            <person name="Ayuso-Fernandez I."/>
            <person name="Pacheco R."/>
            <person name="Padilla G."/>
            <person name="Ferreira P."/>
            <person name="Barriuso J."/>
            <person name="Kellner H."/>
            <person name="Castanera R."/>
            <person name="Alfaro M."/>
            <person name="Ramirez L."/>
            <person name="Pisabarro A.G."/>
            <person name="Kuo A."/>
            <person name="Tritt A."/>
            <person name="Lipzen A."/>
            <person name="He G."/>
            <person name="Yan M."/>
            <person name="Ng V."/>
            <person name="Cullen D."/>
            <person name="Martin F."/>
            <person name="Rosso M.-N."/>
            <person name="Henrissat B."/>
            <person name="Hibbett D."/>
            <person name="Martinez A.T."/>
            <person name="Grigoriev I.V."/>
        </authorList>
    </citation>
    <scope>NUCLEOTIDE SEQUENCE</scope>
    <source>
        <strain evidence="9">CIRM-BRFM 674</strain>
    </source>
</reference>
<dbReference type="GO" id="GO:0004674">
    <property type="term" value="F:protein serine/threonine kinase activity"/>
    <property type="evidence" value="ECO:0007669"/>
    <property type="project" value="UniProtKB-EC"/>
</dbReference>
<keyword evidence="2" id="KW-0808">Transferase</keyword>
<dbReference type="Pfam" id="PF00069">
    <property type="entry name" value="Pkinase"/>
    <property type="match status" value="1"/>
</dbReference>
<evidence type="ECO:0000256" key="5">
    <source>
        <dbReference type="ARBA" id="ARBA00022840"/>
    </source>
</evidence>
<evidence type="ECO:0000256" key="3">
    <source>
        <dbReference type="ARBA" id="ARBA00022741"/>
    </source>
</evidence>
<evidence type="ECO:0000256" key="2">
    <source>
        <dbReference type="ARBA" id="ARBA00022679"/>
    </source>
</evidence>
<dbReference type="Gene3D" id="1.10.510.10">
    <property type="entry name" value="Transferase(Phosphotransferase) domain 1"/>
    <property type="match status" value="1"/>
</dbReference>
<feature type="compositionally biased region" description="Low complexity" evidence="7">
    <location>
        <begin position="399"/>
        <end position="409"/>
    </location>
</feature>
<dbReference type="InterPro" id="IPR017441">
    <property type="entry name" value="Protein_kinase_ATP_BS"/>
</dbReference>
<dbReference type="InterPro" id="IPR000719">
    <property type="entry name" value="Prot_kinase_dom"/>
</dbReference>
<feature type="domain" description="Protein kinase" evidence="8">
    <location>
        <begin position="26"/>
        <end position="297"/>
    </location>
</feature>
<feature type="region of interest" description="Disordered" evidence="7">
    <location>
        <begin position="589"/>
        <end position="612"/>
    </location>
</feature>
<dbReference type="GO" id="GO:0010506">
    <property type="term" value="P:regulation of autophagy"/>
    <property type="evidence" value="ECO:0007669"/>
    <property type="project" value="InterPro"/>
</dbReference>
<dbReference type="PANTHER" id="PTHR24348:SF22">
    <property type="entry name" value="NON-SPECIFIC SERINE_THREONINE PROTEIN KINASE"/>
    <property type="match status" value="1"/>
</dbReference>
<feature type="binding site" evidence="6">
    <location>
        <position position="57"/>
    </location>
    <ligand>
        <name>ATP</name>
        <dbReference type="ChEBI" id="CHEBI:30616"/>
    </ligand>
</feature>
<evidence type="ECO:0000259" key="8">
    <source>
        <dbReference type="PROSITE" id="PS50011"/>
    </source>
</evidence>
<gene>
    <name evidence="9" type="ORF">BDN70DRAFT_883413</name>
</gene>
<dbReference type="AlphaFoldDB" id="A0A9P5YW81"/>
<evidence type="ECO:0000256" key="6">
    <source>
        <dbReference type="PROSITE-ProRule" id="PRU10141"/>
    </source>
</evidence>
<evidence type="ECO:0000256" key="1">
    <source>
        <dbReference type="ARBA" id="ARBA00012513"/>
    </source>
</evidence>
<feature type="non-terminal residue" evidence="9">
    <location>
        <position position="1"/>
    </location>
</feature>
<protein>
    <recommendedName>
        <fullName evidence="1">non-specific serine/threonine protein kinase</fullName>
        <ecNumber evidence="1">2.7.11.1</ecNumber>
    </recommendedName>
</protein>
<evidence type="ECO:0000256" key="4">
    <source>
        <dbReference type="ARBA" id="ARBA00022777"/>
    </source>
</evidence>
<dbReference type="SMART" id="SM00220">
    <property type="entry name" value="S_TKc"/>
    <property type="match status" value="1"/>
</dbReference>
<comment type="caution">
    <text evidence="9">The sequence shown here is derived from an EMBL/GenBank/DDBJ whole genome shotgun (WGS) entry which is preliminary data.</text>
</comment>
<dbReference type="GO" id="GO:0016020">
    <property type="term" value="C:membrane"/>
    <property type="evidence" value="ECO:0007669"/>
    <property type="project" value="TreeGrafter"/>
</dbReference>
<organism evidence="9 10">
    <name type="scientific">Pholiota conissans</name>
    <dbReference type="NCBI Taxonomy" id="109636"/>
    <lineage>
        <taxon>Eukaryota</taxon>
        <taxon>Fungi</taxon>
        <taxon>Dikarya</taxon>
        <taxon>Basidiomycota</taxon>
        <taxon>Agaricomycotina</taxon>
        <taxon>Agaricomycetes</taxon>
        <taxon>Agaricomycetidae</taxon>
        <taxon>Agaricales</taxon>
        <taxon>Agaricineae</taxon>
        <taxon>Strophariaceae</taxon>
        <taxon>Pholiota</taxon>
    </lineage>
</organism>
<dbReference type="GO" id="GO:0000407">
    <property type="term" value="C:phagophore assembly site"/>
    <property type="evidence" value="ECO:0007669"/>
    <property type="project" value="TreeGrafter"/>
</dbReference>
<accession>A0A9P5YW81</accession>
<feature type="region of interest" description="Disordered" evidence="7">
    <location>
        <begin position="388"/>
        <end position="412"/>
    </location>
</feature>
<dbReference type="GO" id="GO:0000045">
    <property type="term" value="P:autophagosome assembly"/>
    <property type="evidence" value="ECO:0007669"/>
    <property type="project" value="TreeGrafter"/>
</dbReference>
<dbReference type="PROSITE" id="PS50011">
    <property type="entry name" value="PROTEIN_KINASE_DOM"/>
    <property type="match status" value="1"/>
</dbReference>
<proteinExistence type="predicted"/>
<keyword evidence="10" id="KW-1185">Reference proteome</keyword>
<dbReference type="InterPro" id="IPR011009">
    <property type="entry name" value="Kinase-like_dom_sf"/>
</dbReference>
<dbReference type="PROSITE" id="PS00108">
    <property type="entry name" value="PROTEIN_KINASE_ST"/>
    <property type="match status" value="1"/>
</dbReference>
<name>A0A9P5YW81_9AGAR</name>
<sequence length="680" mass="75907">MSKKPSMAASTPTHPPLGTLIDGDSLELVAVLGIGGYGVVYRAVETFSPLRRSYAVKCLNSSAHTQSSTRRQLHLREITLHQIASAHPSVVTLHRVVEDLDYTYIIMDYAPDEDLFTQILHKTRYLSDTALIKHVFLQILDAVRYCHSLGIYHRDLKPENVLCFDRGLRVAITDFGLATTDKLSKEFRTGSVYHMSPECQAGDYENLGHYSPMHNDIWSLGIILLNLVTGRNPWKSAMSDDPTYKAYQRDPLQFLPSVLPISEEFNNLLVQVLHIDWKKRMSLDKMREYVLSIKSFYSENVIFEGSLARCPWEAGLDLGNGHTQGQKPAEKRPVPTIPENVEPYCVFSMSEGVSEYKSQESETDDDMDQTGWDGVHSEYEYHDGMDTYDDEVHTPYETSGRSSYTSDSSLPATPSSLEFTDCGFDVASTYDHEQYYDAESTIYPSFGGTSASETTDDNRFASSVFLATPVVESKPFPFNRPDAAYMDGYRTQKRYSSPNTSVYSVAEYADNNTETFPPNSPNYFHWPSSYDQPKNPAPARMGASRPIDIQPPNGRGHNSSRSNKARSQNTGSGLFSALRFFPRSSGASWLNTKPSSHPMAQAAGGNNNAASAAAAAARMRPVSPPQAVPVMHNPWNDYHRYPPPPPKPHHARNHNPGNPVHYAGRGFGAQLRSTRDWIPG</sequence>
<feature type="compositionally biased region" description="Polar residues" evidence="7">
    <location>
        <begin position="556"/>
        <end position="570"/>
    </location>
</feature>
<dbReference type="PANTHER" id="PTHR24348">
    <property type="entry name" value="SERINE/THREONINE-PROTEIN KINASE UNC-51-RELATED"/>
    <property type="match status" value="1"/>
</dbReference>
<dbReference type="SUPFAM" id="SSF56112">
    <property type="entry name" value="Protein kinase-like (PK-like)"/>
    <property type="match status" value="1"/>
</dbReference>
<dbReference type="Proteomes" id="UP000807469">
    <property type="component" value="Unassembled WGS sequence"/>
</dbReference>
<dbReference type="GO" id="GO:0005524">
    <property type="term" value="F:ATP binding"/>
    <property type="evidence" value="ECO:0007669"/>
    <property type="project" value="UniProtKB-UniRule"/>
</dbReference>